<evidence type="ECO:0000313" key="1">
    <source>
        <dbReference type="EMBL" id="SVD62974.1"/>
    </source>
</evidence>
<name>A0A382WWF0_9ZZZZ</name>
<dbReference type="EMBL" id="UINC01162946">
    <property type="protein sequence ID" value="SVD62974.1"/>
    <property type="molecule type" value="Genomic_DNA"/>
</dbReference>
<dbReference type="InterPro" id="IPR029060">
    <property type="entry name" value="PIN-like_dom_sf"/>
</dbReference>
<dbReference type="Gene3D" id="3.40.50.1010">
    <property type="entry name" value="5'-nuclease"/>
    <property type="match status" value="1"/>
</dbReference>
<proteinExistence type="predicted"/>
<evidence type="ECO:0008006" key="2">
    <source>
        <dbReference type="Google" id="ProtNLM"/>
    </source>
</evidence>
<dbReference type="SUPFAM" id="SSF88723">
    <property type="entry name" value="PIN domain-like"/>
    <property type="match status" value="1"/>
</dbReference>
<gene>
    <name evidence="1" type="ORF">METZ01_LOCUS415828</name>
</gene>
<feature type="non-terminal residue" evidence="1">
    <location>
        <position position="1"/>
    </location>
</feature>
<reference evidence="1" key="1">
    <citation type="submission" date="2018-05" db="EMBL/GenBank/DDBJ databases">
        <authorList>
            <person name="Lanie J.A."/>
            <person name="Ng W.-L."/>
            <person name="Kazmierczak K.M."/>
            <person name="Andrzejewski T.M."/>
            <person name="Davidsen T.M."/>
            <person name="Wayne K.J."/>
            <person name="Tettelin H."/>
            <person name="Glass J.I."/>
            <person name="Rusch D."/>
            <person name="Podicherti R."/>
            <person name="Tsui H.-C.T."/>
            <person name="Winkler M.E."/>
        </authorList>
    </citation>
    <scope>NUCLEOTIDE SEQUENCE</scope>
</reference>
<sequence length="63" mass="7387">SVDVSEQWWLMTADLESRGLSMPLMDSLIAATARHYQMTLVTRNVNDFKDTQLQLINPWQEYK</sequence>
<accession>A0A382WWF0</accession>
<dbReference type="AlphaFoldDB" id="A0A382WWF0"/>
<organism evidence="1">
    <name type="scientific">marine metagenome</name>
    <dbReference type="NCBI Taxonomy" id="408172"/>
    <lineage>
        <taxon>unclassified sequences</taxon>
        <taxon>metagenomes</taxon>
        <taxon>ecological metagenomes</taxon>
    </lineage>
</organism>
<protein>
    <recommendedName>
        <fullName evidence="2">PIN domain-containing protein</fullName>
    </recommendedName>
</protein>